<evidence type="ECO:0000313" key="1">
    <source>
        <dbReference type="EMBL" id="KAK8246808.1"/>
    </source>
</evidence>
<comment type="caution">
    <text evidence="1">The sequence shown here is derived from an EMBL/GenBank/DDBJ whole genome shotgun (WGS) entry which is preliminary data.</text>
</comment>
<name>A0ABR1Z337_9PEZI</name>
<evidence type="ECO:0000313" key="2">
    <source>
        <dbReference type="Proteomes" id="UP001492380"/>
    </source>
</evidence>
<dbReference type="PANTHER" id="PTHR28152:SF1">
    <property type="entry name" value="HYDROXYACYL-THIOESTER DEHYDRATASE TYPE 2, MITOCHONDRIAL"/>
    <property type="match status" value="1"/>
</dbReference>
<gene>
    <name evidence="1" type="ORF">HDK90DRAFT_407301</name>
</gene>
<reference evidence="1 2" key="1">
    <citation type="submission" date="2024-04" db="EMBL/GenBank/DDBJ databases">
        <title>Phyllosticta paracitricarpa is synonymous to the EU quarantine fungus P. citricarpa based on phylogenomic analyses.</title>
        <authorList>
            <consortium name="Lawrence Berkeley National Laboratory"/>
            <person name="Van Ingen-Buijs V.A."/>
            <person name="Van Westerhoven A.C."/>
            <person name="Haridas S."/>
            <person name="Skiadas P."/>
            <person name="Martin F."/>
            <person name="Groenewald J.Z."/>
            <person name="Crous P.W."/>
            <person name="Seidl M.F."/>
        </authorList>
    </citation>
    <scope>NUCLEOTIDE SEQUENCE [LARGE SCALE GENOMIC DNA]</scope>
    <source>
        <strain evidence="1 2">CBS 123374</strain>
    </source>
</reference>
<dbReference type="InterPro" id="IPR029069">
    <property type="entry name" value="HotDog_dom_sf"/>
</dbReference>
<dbReference type="PANTHER" id="PTHR28152">
    <property type="entry name" value="HYDROXYACYL-THIOESTER DEHYDRATASE TYPE 2, MITOCHONDRIAL"/>
    <property type="match status" value="1"/>
</dbReference>
<dbReference type="Gene3D" id="3.10.129.10">
    <property type="entry name" value="Hotdog Thioesterase"/>
    <property type="match status" value="1"/>
</dbReference>
<dbReference type="SUPFAM" id="SSF54637">
    <property type="entry name" value="Thioesterase/thiol ester dehydrase-isomerase"/>
    <property type="match status" value="1"/>
</dbReference>
<dbReference type="InterPro" id="IPR052741">
    <property type="entry name" value="Mitochondrial_HTD2"/>
</dbReference>
<dbReference type="EMBL" id="JBBWRZ010000001">
    <property type="protein sequence ID" value="KAK8246808.1"/>
    <property type="molecule type" value="Genomic_DNA"/>
</dbReference>
<organism evidence="1 2">
    <name type="scientific">Phyllosticta capitalensis</name>
    <dbReference type="NCBI Taxonomy" id="121624"/>
    <lineage>
        <taxon>Eukaryota</taxon>
        <taxon>Fungi</taxon>
        <taxon>Dikarya</taxon>
        <taxon>Ascomycota</taxon>
        <taxon>Pezizomycotina</taxon>
        <taxon>Dothideomycetes</taxon>
        <taxon>Dothideomycetes incertae sedis</taxon>
        <taxon>Botryosphaeriales</taxon>
        <taxon>Phyllostictaceae</taxon>
        <taxon>Phyllosticta</taxon>
    </lineage>
</organism>
<sequence length="372" mass="40922">MVAFAPLSRPVLRSFARTSPLRCLSTSNLKDTLFPHRLPPVYSDLTPSSSHALAITLSSFLPAQWTTASPVAALPRNNAGTPALPPPSSSLPLAPSHHLVYFNPAIPAEYLLPDGTDPLQSPGSQYPRRMWAGGYVRWGERAVPLDGKRWVCVEGIRDVTVKGREGEEKVFVGIERRIGQADGVEEGREGSEDAVRQRLWAENEEEWGESWLIERRNIVFMRGRSPAEAKAGVAKGGKVVKPQHAPDFSHTIVPTPSLLFRYSALTFNAHAIHLDPAYCRDVEGHRDLLFHGPLSLTFLTTLLHNSIGPGRRVASIEYRNVAPMYCNEPVKFCGRKAADKSNGEDGMERYDVWVETPEGGLAVKGTAWTTAA</sequence>
<keyword evidence="2" id="KW-1185">Reference proteome</keyword>
<dbReference type="Proteomes" id="UP001492380">
    <property type="component" value="Unassembled WGS sequence"/>
</dbReference>
<proteinExistence type="predicted"/>
<accession>A0ABR1Z337</accession>
<protein>
    <submittedName>
        <fullName evidence="1">Uncharacterized protein</fullName>
    </submittedName>
</protein>